<dbReference type="RefSeq" id="WP_270109622.1">
    <property type="nucleotide sequence ID" value="NZ_JAPZVP010000006.1"/>
</dbReference>
<organism evidence="1 2">
    <name type="scientific">Glycomyces luteolus</name>
    <dbReference type="NCBI Taxonomy" id="2670330"/>
    <lineage>
        <taxon>Bacteria</taxon>
        <taxon>Bacillati</taxon>
        <taxon>Actinomycetota</taxon>
        <taxon>Actinomycetes</taxon>
        <taxon>Glycomycetales</taxon>
        <taxon>Glycomycetaceae</taxon>
        <taxon>Glycomyces</taxon>
    </lineage>
</organism>
<sequence length="41" mass="4618">MEFLHETRSLGLTDHSAFRVRFEGDAERIAVAVPTAEPTLF</sequence>
<keyword evidence="2" id="KW-1185">Reference proteome</keyword>
<proteinExistence type="predicted"/>
<protein>
    <submittedName>
        <fullName evidence="1">Uncharacterized protein</fullName>
    </submittedName>
</protein>
<comment type="caution">
    <text evidence="1">The sequence shown here is derived from an EMBL/GenBank/DDBJ whole genome shotgun (WGS) entry which is preliminary data.</text>
</comment>
<name>A0A9X3SRB0_9ACTN</name>
<evidence type="ECO:0000313" key="1">
    <source>
        <dbReference type="EMBL" id="MDA1359744.1"/>
    </source>
</evidence>
<evidence type="ECO:0000313" key="2">
    <source>
        <dbReference type="Proteomes" id="UP001146067"/>
    </source>
</evidence>
<accession>A0A9X3SRB0</accession>
<reference evidence="1" key="1">
    <citation type="submission" date="2022-12" db="EMBL/GenBank/DDBJ databases">
        <title>Gycomyces niveus sp.nov.,a novel actinomycete isolated from soil in Shouguan.</title>
        <authorList>
            <person name="Yang X."/>
        </authorList>
    </citation>
    <scope>NUCLEOTIDE SEQUENCE</scope>
    <source>
        <strain evidence="1">NEAU-A15</strain>
    </source>
</reference>
<dbReference type="EMBL" id="JAPZVP010000006">
    <property type="protein sequence ID" value="MDA1359744.1"/>
    <property type="molecule type" value="Genomic_DNA"/>
</dbReference>
<dbReference type="AlphaFoldDB" id="A0A9X3SRB0"/>
<dbReference type="Proteomes" id="UP001146067">
    <property type="component" value="Unassembled WGS sequence"/>
</dbReference>
<gene>
    <name evidence="1" type="ORF">O1R50_08930</name>
</gene>